<dbReference type="GO" id="GO:0004386">
    <property type="term" value="F:helicase activity"/>
    <property type="evidence" value="ECO:0007669"/>
    <property type="project" value="UniProtKB-KW"/>
</dbReference>
<dbReference type="InterPro" id="IPR038726">
    <property type="entry name" value="PDDEXK_AddAB-type"/>
</dbReference>
<dbReference type="Proteomes" id="UP000662939">
    <property type="component" value="Chromosome"/>
</dbReference>
<organism evidence="5 6">
    <name type="scientific">Natronoglycomyces albus</name>
    <dbReference type="NCBI Taxonomy" id="2811108"/>
    <lineage>
        <taxon>Bacteria</taxon>
        <taxon>Bacillati</taxon>
        <taxon>Actinomycetota</taxon>
        <taxon>Actinomycetes</taxon>
        <taxon>Glycomycetales</taxon>
        <taxon>Glycomycetaceae</taxon>
        <taxon>Natronoglycomyces</taxon>
    </lineage>
</organism>
<dbReference type="KEGG" id="nav:JQS30_07550"/>
<protein>
    <submittedName>
        <fullName evidence="5">PD-(D/E)XK nuclease family protein</fullName>
    </submittedName>
</protein>
<dbReference type="SUPFAM" id="SSF52980">
    <property type="entry name" value="Restriction endonuclease-like"/>
    <property type="match status" value="1"/>
</dbReference>
<dbReference type="EMBL" id="CP070496">
    <property type="protein sequence ID" value="QSB06734.1"/>
    <property type="molecule type" value="Genomic_DNA"/>
</dbReference>
<keyword evidence="1" id="KW-0227">DNA damage</keyword>
<dbReference type="AlphaFoldDB" id="A0A895XN03"/>
<dbReference type="Gene3D" id="3.90.320.10">
    <property type="match status" value="1"/>
</dbReference>
<dbReference type="InterPro" id="IPR011604">
    <property type="entry name" value="PDDEXK-like_dom_sf"/>
</dbReference>
<name>A0A895XN03_9ACTN</name>
<evidence type="ECO:0000313" key="5">
    <source>
        <dbReference type="EMBL" id="QSB06734.1"/>
    </source>
</evidence>
<evidence type="ECO:0000256" key="3">
    <source>
        <dbReference type="ARBA" id="ARBA00023204"/>
    </source>
</evidence>
<sequence>MSVSRPRALSPSRASDFKQCPLLYRLRAIDKLPEPPSQAQVKGTLVHAVLDQLYEVDARRRTVEEALTMLEPQWSQLRQKHQEEYADLFASSTEESLWLKSARGLVESYFGMEDPSRLEPASRESFVGATLADGTRLRGVLDRADIAPAGQVRLVDYKTGKAPPQAYQDKALFQMKFYALVWWRTHEVVPTLLRLMYLQDQQVLDYSPTAEELEKFERTVQALWAAMQEAMDTGDFQPRTSKLCGWCAHQKLCPEFGGTPPAYPLPLPLAGT</sequence>
<dbReference type="Pfam" id="PF12705">
    <property type="entry name" value="PDDEXK_1"/>
    <property type="match status" value="1"/>
</dbReference>
<reference evidence="5" key="1">
    <citation type="submission" date="2021-02" db="EMBL/GenBank/DDBJ databases">
        <title>Natronoglycomyces albus gen. nov., sp. nov, a haloalkaliphilic actinobacterium from a soda solonchak soil.</title>
        <authorList>
            <person name="Sorokin D.Y."/>
            <person name="Khijniak T.V."/>
            <person name="Zakharycheva A.P."/>
            <person name="Boueva O.V."/>
            <person name="Ariskina E.V."/>
            <person name="Hahnke R.L."/>
            <person name="Bunk B."/>
            <person name="Sproer C."/>
            <person name="Schumann P."/>
            <person name="Evtushenko L.I."/>
            <person name="Kublanov I.V."/>
        </authorList>
    </citation>
    <scope>NUCLEOTIDE SEQUENCE</scope>
    <source>
        <strain evidence="5">DSM 106290</strain>
    </source>
</reference>
<evidence type="ECO:0000259" key="4">
    <source>
        <dbReference type="Pfam" id="PF12705"/>
    </source>
</evidence>
<keyword evidence="2" id="KW-0547">Nucleotide-binding</keyword>
<dbReference type="GO" id="GO:0006281">
    <property type="term" value="P:DNA repair"/>
    <property type="evidence" value="ECO:0007669"/>
    <property type="project" value="UniProtKB-KW"/>
</dbReference>
<accession>A0A895XN03</accession>
<keyword evidence="3" id="KW-0234">DNA repair</keyword>
<dbReference type="InterPro" id="IPR011335">
    <property type="entry name" value="Restrct_endonuc-II-like"/>
</dbReference>
<keyword evidence="6" id="KW-1185">Reference proteome</keyword>
<evidence type="ECO:0000313" key="6">
    <source>
        <dbReference type="Proteomes" id="UP000662939"/>
    </source>
</evidence>
<evidence type="ECO:0000256" key="1">
    <source>
        <dbReference type="ARBA" id="ARBA00022763"/>
    </source>
</evidence>
<evidence type="ECO:0000256" key="2">
    <source>
        <dbReference type="ARBA" id="ARBA00022806"/>
    </source>
</evidence>
<keyword evidence="2" id="KW-0067">ATP-binding</keyword>
<keyword evidence="2" id="KW-0378">Hydrolase</keyword>
<proteinExistence type="predicted"/>
<dbReference type="RefSeq" id="WP_213172743.1">
    <property type="nucleotide sequence ID" value="NZ_CP070496.1"/>
</dbReference>
<gene>
    <name evidence="5" type="ORF">JQS30_07550</name>
</gene>
<feature type="domain" description="PD-(D/E)XK endonuclease-like" evidence="4">
    <location>
        <begin position="9"/>
        <end position="254"/>
    </location>
</feature>
<keyword evidence="2" id="KW-0347">Helicase</keyword>